<organism evidence="1">
    <name type="scientific">marine sediment metagenome</name>
    <dbReference type="NCBI Taxonomy" id="412755"/>
    <lineage>
        <taxon>unclassified sequences</taxon>
        <taxon>metagenomes</taxon>
        <taxon>ecological metagenomes</taxon>
    </lineage>
</organism>
<evidence type="ECO:0000313" key="1">
    <source>
        <dbReference type="EMBL" id="KKN06383.1"/>
    </source>
</evidence>
<accession>A0A0F9QM01</accession>
<reference evidence="1" key="1">
    <citation type="journal article" date="2015" name="Nature">
        <title>Complex archaea that bridge the gap between prokaryotes and eukaryotes.</title>
        <authorList>
            <person name="Spang A."/>
            <person name="Saw J.H."/>
            <person name="Jorgensen S.L."/>
            <person name="Zaremba-Niedzwiedzka K."/>
            <person name="Martijn J."/>
            <person name="Lind A.E."/>
            <person name="van Eijk R."/>
            <person name="Schleper C."/>
            <person name="Guy L."/>
            <person name="Ettema T.J."/>
        </authorList>
    </citation>
    <scope>NUCLEOTIDE SEQUENCE</scope>
</reference>
<gene>
    <name evidence="1" type="ORF">LCGC14_1077910</name>
</gene>
<protein>
    <submittedName>
        <fullName evidence="1">Uncharacterized protein</fullName>
    </submittedName>
</protein>
<feature type="non-terminal residue" evidence="1">
    <location>
        <position position="89"/>
    </location>
</feature>
<dbReference type="AlphaFoldDB" id="A0A0F9QM01"/>
<proteinExistence type="predicted"/>
<name>A0A0F9QM01_9ZZZZ</name>
<comment type="caution">
    <text evidence="1">The sequence shown here is derived from an EMBL/GenBank/DDBJ whole genome shotgun (WGS) entry which is preliminary data.</text>
</comment>
<dbReference type="EMBL" id="LAZR01004698">
    <property type="protein sequence ID" value="KKN06383.1"/>
    <property type="molecule type" value="Genomic_DNA"/>
</dbReference>
<sequence>MMKEVEEKELNKLSIDGLTHLFMDAIHEQNIKLIEGIEFLVEENFEEFQNNLNYVIESDSEVRIKKKFESKIFKSKLMFSKADRLKLFA</sequence>